<dbReference type="AlphaFoldDB" id="A0A7H4MRY7"/>
<dbReference type="Proteomes" id="UP000254545">
    <property type="component" value="Unassembled WGS sequence"/>
</dbReference>
<comment type="caution">
    <text evidence="2">The sequence shown here is derived from an EMBL/GenBank/DDBJ whole genome shotgun (WGS) entry which is preliminary data.</text>
</comment>
<reference evidence="2 3" key="1">
    <citation type="submission" date="2018-06" db="EMBL/GenBank/DDBJ databases">
        <authorList>
            <consortium name="Pathogen Informatics"/>
            <person name="Doyle S."/>
        </authorList>
    </citation>
    <scope>NUCLEOTIDE SEQUENCE [LARGE SCALE GENOMIC DNA]</scope>
    <source>
        <strain evidence="2 3">NCTC9177</strain>
    </source>
</reference>
<gene>
    <name evidence="2" type="ORF">NCTC9177_07055</name>
</gene>
<accession>A0A7H4MRY7</accession>
<feature type="chain" id="PRO_5028899892" description="Fimbrial protein" evidence="1">
    <location>
        <begin position="19"/>
        <end position="85"/>
    </location>
</feature>
<dbReference type="EMBL" id="UGKR01000003">
    <property type="protein sequence ID" value="STS93087.1"/>
    <property type="molecule type" value="Genomic_DNA"/>
</dbReference>
<name>A0A7H4MRY7_KLEVA</name>
<feature type="signal peptide" evidence="1">
    <location>
        <begin position="1"/>
        <end position="18"/>
    </location>
</feature>
<protein>
    <recommendedName>
        <fullName evidence="4">Fimbrial protein</fullName>
    </recommendedName>
</protein>
<organism evidence="2 3">
    <name type="scientific">Klebsiella variicola</name>
    <dbReference type="NCBI Taxonomy" id="244366"/>
    <lineage>
        <taxon>Bacteria</taxon>
        <taxon>Pseudomonadati</taxon>
        <taxon>Pseudomonadota</taxon>
        <taxon>Gammaproteobacteria</taxon>
        <taxon>Enterobacterales</taxon>
        <taxon>Enterobacteriaceae</taxon>
        <taxon>Klebsiella/Raoultella group</taxon>
        <taxon>Klebsiella</taxon>
        <taxon>Klebsiella pneumoniae complex</taxon>
    </lineage>
</organism>
<keyword evidence="1" id="KW-0732">Signal</keyword>
<evidence type="ECO:0000313" key="2">
    <source>
        <dbReference type="EMBL" id="STS93087.1"/>
    </source>
</evidence>
<evidence type="ECO:0008006" key="4">
    <source>
        <dbReference type="Google" id="ProtNLM"/>
    </source>
</evidence>
<evidence type="ECO:0000313" key="3">
    <source>
        <dbReference type="Proteomes" id="UP000254545"/>
    </source>
</evidence>
<proteinExistence type="predicted"/>
<evidence type="ECO:0000256" key="1">
    <source>
        <dbReference type="SAM" id="SignalP"/>
    </source>
</evidence>
<sequence length="85" mass="9451">MRWLLFLLFTFSTFGAWAGNCDLNTSHIQKGIEGYGTYIFKPVTLSGTLALREGTFTNDDWLFVCQSLQNVVITLTGEAQHSTGV</sequence>